<gene>
    <name evidence="1" type="ORF">LQ327_32275</name>
</gene>
<dbReference type="RefSeq" id="WP_230740636.1">
    <property type="nucleotide sequence ID" value="NZ_JAJNDB010000010.1"/>
</dbReference>
<reference evidence="1 2" key="1">
    <citation type="submission" date="2021-11" db="EMBL/GenBank/DDBJ databases">
        <title>Draft genome sequence of Actinomycetospora sp. SF1 isolated from the rhizosphere soil.</title>
        <authorList>
            <person name="Duangmal K."/>
            <person name="Chantavorakit T."/>
        </authorList>
    </citation>
    <scope>NUCLEOTIDE SEQUENCE [LARGE SCALE GENOMIC DNA]</scope>
    <source>
        <strain evidence="1 2">TBRC 5722</strain>
    </source>
</reference>
<evidence type="ECO:0000313" key="1">
    <source>
        <dbReference type="EMBL" id="MCD2198059.1"/>
    </source>
</evidence>
<dbReference type="EMBL" id="JAJNDB010000010">
    <property type="protein sequence ID" value="MCD2198059.1"/>
    <property type="molecule type" value="Genomic_DNA"/>
</dbReference>
<comment type="caution">
    <text evidence="1">The sequence shown here is derived from an EMBL/GenBank/DDBJ whole genome shotgun (WGS) entry which is preliminary data.</text>
</comment>
<name>A0ABS8PII1_9PSEU</name>
<sequence length="373" mass="41932">MSLSLDELTRAFLTEQGIPEGSAPTVFKAPAVDADPEAPLVHLDLKDWVNLAKARKSHPEGARFAESYHFLREATERGKVQVVLSGALYMELSMAIPGERHRTDLADVMSEITRFRSLNSRARLLEAQADSVLRQMLGRPAASSHTPVVGHGCYFAFEGRELRTRLSGLSDEVLADYYALRDMPTLLYRAAEMMEWMLLRGVTPEQGAEISGYSTVEVSNMERDRIAREQDFSRLLQESPGLRRKLESVILGRELFAELGNELPRLLTRMGASVDDFVQLSAERIAKFAGGIPVLLVQTALRRQHHANSSREFKSNDLRDIDQMSVAVPCCDIVVTEKHSIDALKRMKLDERLETRFLKSVDQLPAAIQDLRR</sequence>
<organism evidence="1 2">
    <name type="scientific">Actinomycetospora endophytica</name>
    <dbReference type="NCBI Taxonomy" id="2291215"/>
    <lineage>
        <taxon>Bacteria</taxon>
        <taxon>Bacillati</taxon>
        <taxon>Actinomycetota</taxon>
        <taxon>Actinomycetes</taxon>
        <taxon>Pseudonocardiales</taxon>
        <taxon>Pseudonocardiaceae</taxon>
        <taxon>Actinomycetospora</taxon>
    </lineage>
</organism>
<accession>A0ABS8PII1</accession>
<keyword evidence="2" id="KW-1185">Reference proteome</keyword>
<protein>
    <submittedName>
        <fullName evidence="1">Uncharacterized protein</fullName>
    </submittedName>
</protein>
<evidence type="ECO:0000313" key="2">
    <source>
        <dbReference type="Proteomes" id="UP001199469"/>
    </source>
</evidence>
<proteinExistence type="predicted"/>
<dbReference type="Proteomes" id="UP001199469">
    <property type="component" value="Unassembled WGS sequence"/>
</dbReference>